<reference evidence="2 3" key="1">
    <citation type="submission" date="2024-10" db="EMBL/GenBank/DDBJ databases">
        <title>The Natural Products Discovery Center: Release of the First 8490 Sequenced Strains for Exploring Actinobacteria Biosynthetic Diversity.</title>
        <authorList>
            <person name="Kalkreuter E."/>
            <person name="Kautsar S.A."/>
            <person name="Yang D."/>
            <person name="Bader C.D."/>
            <person name="Teijaro C.N."/>
            <person name="Fluegel L."/>
            <person name="Davis C.M."/>
            <person name="Simpson J.R."/>
            <person name="Lauterbach L."/>
            <person name="Steele A.D."/>
            <person name="Gui C."/>
            <person name="Meng S."/>
            <person name="Li G."/>
            <person name="Viehrig K."/>
            <person name="Ye F."/>
            <person name="Su P."/>
            <person name="Kiefer A.F."/>
            <person name="Nichols A."/>
            <person name="Cepeda A.J."/>
            <person name="Yan W."/>
            <person name="Fan B."/>
            <person name="Jiang Y."/>
            <person name="Adhikari A."/>
            <person name="Zheng C.-J."/>
            <person name="Schuster L."/>
            <person name="Cowan T.M."/>
            <person name="Smanski M.J."/>
            <person name="Chevrette M.G."/>
            <person name="De Carvalho L.P.S."/>
            <person name="Shen B."/>
        </authorList>
    </citation>
    <scope>NUCLEOTIDE SEQUENCE [LARGE SCALE GENOMIC DNA]</scope>
    <source>
        <strain evidence="2 3">NPDC007147</strain>
    </source>
</reference>
<gene>
    <name evidence="2" type="ORF">ACFYNZ_14385</name>
</gene>
<dbReference type="RefSeq" id="WP_388347114.1">
    <property type="nucleotide sequence ID" value="NZ_JBIAFJ010000010.1"/>
</dbReference>
<keyword evidence="3" id="KW-1185">Reference proteome</keyword>
<name>A0ABW6KSC9_9ACTN</name>
<accession>A0ABW6KSC9</accession>
<comment type="caution">
    <text evidence="2">The sequence shown here is derived from an EMBL/GenBank/DDBJ whole genome shotgun (WGS) entry which is preliminary data.</text>
</comment>
<evidence type="ECO:0000313" key="2">
    <source>
        <dbReference type="EMBL" id="MFE9170691.1"/>
    </source>
</evidence>
<proteinExistence type="predicted"/>
<sequence length="54" mass="5334">MGAVEVTGLALGQGLAALGQGPVVPDEAGGRNDPGAQTDVFRPARSGFLPCVRG</sequence>
<dbReference type="EMBL" id="JBIAFJ010000010">
    <property type="protein sequence ID" value="MFE9170691.1"/>
    <property type="molecule type" value="Genomic_DNA"/>
</dbReference>
<protein>
    <submittedName>
        <fullName evidence="2">Uncharacterized protein</fullName>
    </submittedName>
</protein>
<evidence type="ECO:0000313" key="3">
    <source>
        <dbReference type="Proteomes" id="UP001601197"/>
    </source>
</evidence>
<dbReference type="Proteomes" id="UP001601197">
    <property type="component" value="Unassembled WGS sequence"/>
</dbReference>
<evidence type="ECO:0000256" key="1">
    <source>
        <dbReference type="SAM" id="MobiDB-lite"/>
    </source>
</evidence>
<feature type="region of interest" description="Disordered" evidence="1">
    <location>
        <begin position="21"/>
        <end position="42"/>
    </location>
</feature>
<organism evidence="2 3">
    <name type="scientific">Streptomyces kebangsaanensis</name>
    <dbReference type="NCBI Taxonomy" id="864058"/>
    <lineage>
        <taxon>Bacteria</taxon>
        <taxon>Bacillati</taxon>
        <taxon>Actinomycetota</taxon>
        <taxon>Actinomycetes</taxon>
        <taxon>Kitasatosporales</taxon>
        <taxon>Streptomycetaceae</taxon>
        <taxon>Streptomyces</taxon>
    </lineage>
</organism>